<name>A0A167KEZ7_METRR</name>
<evidence type="ECO:0000256" key="1">
    <source>
        <dbReference type="SAM" id="MobiDB-lite"/>
    </source>
</evidence>
<dbReference type="Proteomes" id="UP000243498">
    <property type="component" value="Unassembled WGS sequence"/>
</dbReference>
<dbReference type="STRING" id="1081105.A0A167KEZ7"/>
<comment type="caution">
    <text evidence="3">The sequence shown here is derived from an EMBL/GenBank/DDBJ whole genome shotgun (WGS) entry which is preliminary data.</text>
</comment>
<dbReference type="AlphaFoldDB" id="A0A167KEZ7"/>
<proteinExistence type="predicted"/>
<evidence type="ECO:0000256" key="2">
    <source>
        <dbReference type="SAM" id="Phobius"/>
    </source>
</evidence>
<dbReference type="OMA" id="FENVLVW"/>
<evidence type="ECO:0000313" key="4">
    <source>
        <dbReference type="Proteomes" id="UP000243498"/>
    </source>
</evidence>
<keyword evidence="2" id="KW-0812">Transmembrane</keyword>
<accession>A0A167KEZ7</accession>
<gene>
    <name evidence="3" type="ORF">NOR_00236</name>
</gene>
<protein>
    <submittedName>
        <fullName evidence="3">Uncharacterized protein</fullName>
    </submittedName>
</protein>
<feature type="region of interest" description="Disordered" evidence="1">
    <location>
        <begin position="1"/>
        <end position="21"/>
    </location>
</feature>
<dbReference type="OrthoDB" id="8062037at2759"/>
<feature type="transmembrane region" description="Helical" evidence="2">
    <location>
        <begin position="20"/>
        <end position="41"/>
    </location>
</feature>
<organism evidence="3 4">
    <name type="scientific">Metarhizium rileyi (strain RCEF 4871)</name>
    <name type="common">Nomuraea rileyi</name>
    <dbReference type="NCBI Taxonomy" id="1649241"/>
    <lineage>
        <taxon>Eukaryota</taxon>
        <taxon>Fungi</taxon>
        <taxon>Dikarya</taxon>
        <taxon>Ascomycota</taxon>
        <taxon>Pezizomycotina</taxon>
        <taxon>Sordariomycetes</taxon>
        <taxon>Hypocreomycetidae</taxon>
        <taxon>Hypocreales</taxon>
        <taxon>Clavicipitaceae</taxon>
        <taxon>Metarhizium</taxon>
    </lineage>
</organism>
<dbReference type="EMBL" id="AZHC01000001">
    <property type="protein sequence ID" value="OAA51643.1"/>
    <property type="molecule type" value="Genomic_DNA"/>
</dbReference>
<sequence length="106" mass="11330">MSSSNTDDIASQTSSSSDGGSVAVGIVLGILAGIFVVLVLLSRNRGNSYQEDVEAGKRRRLASIVKLDGVAPSRAYGDDQEKIKPEPRSSSSFENVLVWYVSLPQK</sequence>
<reference evidence="3 4" key="1">
    <citation type="journal article" date="2016" name="Genome Biol. Evol.">
        <title>Divergent and convergent evolution of fungal pathogenicity.</title>
        <authorList>
            <person name="Shang Y."/>
            <person name="Xiao G."/>
            <person name="Zheng P."/>
            <person name="Cen K."/>
            <person name="Zhan S."/>
            <person name="Wang C."/>
        </authorList>
    </citation>
    <scope>NUCLEOTIDE SEQUENCE [LARGE SCALE GENOMIC DNA]</scope>
    <source>
        <strain evidence="3 4">RCEF 4871</strain>
    </source>
</reference>
<evidence type="ECO:0000313" key="3">
    <source>
        <dbReference type="EMBL" id="OAA51643.1"/>
    </source>
</evidence>
<keyword evidence="2" id="KW-0472">Membrane</keyword>
<keyword evidence="4" id="KW-1185">Reference proteome</keyword>
<keyword evidence="2" id="KW-1133">Transmembrane helix</keyword>